<dbReference type="EMBL" id="JARKIE010000019">
    <property type="protein sequence ID" value="KAJ7700890.1"/>
    <property type="molecule type" value="Genomic_DNA"/>
</dbReference>
<proteinExistence type="predicted"/>
<dbReference type="Proteomes" id="UP001221757">
    <property type="component" value="Unassembled WGS sequence"/>
</dbReference>
<protein>
    <submittedName>
        <fullName evidence="1">Uncharacterized protein</fullName>
    </submittedName>
</protein>
<reference evidence="1" key="1">
    <citation type="submission" date="2023-03" db="EMBL/GenBank/DDBJ databases">
        <title>Massive genome expansion in bonnet fungi (Mycena s.s.) driven by repeated elements and novel gene families across ecological guilds.</title>
        <authorList>
            <consortium name="Lawrence Berkeley National Laboratory"/>
            <person name="Harder C.B."/>
            <person name="Miyauchi S."/>
            <person name="Viragh M."/>
            <person name="Kuo A."/>
            <person name="Thoen E."/>
            <person name="Andreopoulos B."/>
            <person name="Lu D."/>
            <person name="Skrede I."/>
            <person name="Drula E."/>
            <person name="Henrissat B."/>
            <person name="Morin E."/>
            <person name="Kohler A."/>
            <person name="Barry K."/>
            <person name="LaButti K."/>
            <person name="Morin E."/>
            <person name="Salamov A."/>
            <person name="Lipzen A."/>
            <person name="Mereny Z."/>
            <person name="Hegedus B."/>
            <person name="Baldrian P."/>
            <person name="Stursova M."/>
            <person name="Weitz H."/>
            <person name="Taylor A."/>
            <person name="Grigoriev I.V."/>
            <person name="Nagy L.G."/>
            <person name="Martin F."/>
            <person name="Kauserud H."/>
        </authorList>
    </citation>
    <scope>NUCLEOTIDE SEQUENCE</scope>
    <source>
        <strain evidence="1">CBHHK067</strain>
    </source>
</reference>
<organism evidence="1 2">
    <name type="scientific">Mycena rosella</name>
    <name type="common">Pink bonnet</name>
    <name type="synonym">Agaricus rosellus</name>
    <dbReference type="NCBI Taxonomy" id="1033263"/>
    <lineage>
        <taxon>Eukaryota</taxon>
        <taxon>Fungi</taxon>
        <taxon>Dikarya</taxon>
        <taxon>Basidiomycota</taxon>
        <taxon>Agaricomycotina</taxon>
        <taxon>Agaricomycetes</taxon>
        <taxon>Agaricomycetidae</taxon>
        <taxon>Agaricales</taxon>
        <taxon>Marasmiineae</taxon>
        <taxon>Mycenaceae</taxon>
        <taxon>Mycena</taxon>
    </lineage>
</organism>
<name>A0AAD7DX20_MYCRO</name>
<evidence type="ECO:0000313" key="2">
    <source>
        <dbReference type="Proteomes" id="UP001221757"/>
    </source>
</evidence>
<gene>
    <name evidence="1" type="ORF">B0H17DRAFT_1176733</name>
</gene>
<evidence type="ECO:0000313" key="1">
    <source>
        <dbReference type="EMBL" id="KAJ7700890.1"/>
    </source>
</evidence>
<comment type="caution">
    <text evidence="1">The sequence shown here is derived from an EMBL/GenBank/DDBJ whole genome shotgun (WGS) entry which is preliminary data.</text>
</comment>
<dbReference type="AlphaFoldDB" id="A0AAD7DX20"/>
<sequence length="149" mass="15999">MRRPSPPYPTFTTAILAQENRIVISRTRVEDAVFNPAVPPPIQAPGAPAAQSIPASATPSVQGILGLGAVAHAVSGCISSGCKQRLKPPKKIEPLASDIKRNEYTARVNNRRRTCRIKLKLHGGVARQSWTPIGENKFGGNNIEQDKTG</sequence>
<accession>A0AAD7DX20</accession>
<keyword evidence="2" id="KW-1185">Reference proteome</keyword>